<dbReference type="GeneID" id="78316457"/>
<comment type="subunit">
    <text evidence="4">Heterodimer of SbcC and SbcD.</text>
</comment>
<dbReference type="GO" id="GO:0004519">
    <property type="term" value="F:endonuclease activity"/>
    <property type="evidence" value="ECO:0007669"/>
    <property type="project" value="UniProtKB-KW"/>
</dbReference>
<dbReference type="CDD" id="cd00840">
    <property type="entry name" value="MPP_Mre11_N"/>
    <property type="match status" value="1"/>
</dbReference>
<organism evidence="6 7">
    <name type="scientific">Treponema porcinum</name>
    <dbReference type="NCBI Taxonomy" id="261392"/>
    <lineage>
        <taxon>Bacteria</taxon>
        <taxon>Pseudomonadati</taxon>
        <taxon>Spirochaetota</taxon>
        <taxon>Spirochaetia</taxon>
        <taxon>Spirochaetales</taxon>
        <taxon>Treponemataceae</taxon>
        <taxon>Treponema</taxon>
    </lineage>
</organism>
<dbReference type="GO" id="GO:0008408">
    <property type="term" value="F:3'-5' exonuclease activity"/>
    <property type="evidence" value="ECO:0007669"/>
    <property type="project" value="InterPro"/>
</dbReference>
<sequence length="403" mass="44806">MRFLHTGDWHLGKVFHEVSLIEDQREFLRQVCEELESARKGGNPYSALLVPGDVYDRAVPPAEATQLLSRFLNTVHSSFPELHLFFIAGNHDSAGRLSFARELLDSQNIHICTDTSHYTEPVVLENGGEAVCVYQLPFLYPLSISSDDEKLLRTQQEQYEYALSRILQVHDKSYSGIPAVLCAHLFTAKSAVGSSERSFVGTAEMVDTDVFNGFTYCALGHIHKCQPCGSEKRVYYSGSPLAYDFGDNPDTFMLSVTVNGTDVPSVQKIPVRPLHRLAVLEGAFSDFYGASADKKLIEKYRDCYVKISATDTSVVQGAMSLLRTNFPLCLSFVPKIYASASSSGSVQERKSAIESKNSCQIFEQFLSDAYGSSGFEEELPAEEKQCVQDEKKLFSELSKGLSW</sequence>
<keyword evidence="2 4" id="KW-0378">Hydrolase</keyword>
<dbReference type="PANTHER" id="PTHR30337">
    <property type="entry name" value="COMPONENT OF ATP-DEPENDENT DSDNA EXONUCLEASE"/>
    <property type="match status" value="1"/>
</dbReference>
<dbReference type="InterPro" id="IPR004843">
    <property type="entry name" value="Calcineurin-like_PHP"/>
</dbReference>
<dbReference type="STRING" id="261392.SAMN02745149_01159"/>
<dbReference type="InterPro" id="IPR004593">
    <property type="entry name" value="SbcD"/>
</dbReference>
<evidence type="ECO:0000259" key="5">
    <source>
        <dbReference type="Pfam" id="PF00149"/>
    </source>
</evidence>
<dbReference type="NCBIfam" id="TIGR00619">
    <property type="entry name" value="sbcd"/>
    <property type="match status" value="1"/>
</dbReference>
<keyword evidence="4" id="KW-0235">DNA replication</keyword>
<dbReference type="Proteomes" id="UP000190423">
    <property type="component" value="Unassembled WGS sequence"/>
</dbReference>
<evidence type="ECO:0000256" key="2">
    <source>
        <dbReference type="ARBA" id="ARBA00022801"/>
    </source>
</evidence>
<evidence type="ECO:0000313" key="7">
    <source>
        <dbReference type="Proteomes" id="UP000190423"/>
    </source>
</evidence>
<comment type="similarity">
    <text evidence="4">Belongs to the SbcD family.</text>
</comment>
<dbReference type="RefSeq" id="WP_078933064.1">
    <property type="nucleotide sequence ID" value="NZ_FUWG01000007.1"/>
</dbReference>
<evidence type="ECO:0000256" key="3">
    <source>
        <dbReference type="ARBA" id="ARBA00022839"/>
    </source>
</evidence>
<comment type="function">
    <text evidence="4">SbcCD cleaves DNA hairpin structures. These structures can inhibit DNA replication and are intermediates in certain DNA recombination reactions. The complex acts as a 3'-&gt;5' double strand exonuclease that can open hairpins. It also has a 5' single-strand endonuclease activity.</text>
</comment>
<reference evidence="6 7" key="1">
    <citation type="submission" date="2017-02" db="EMBL/GenBank/DDBJ databases">
        <authorList>
            <person name="Peterson S.W."/>
        </authorList>
    </citation>
    <scope>NUCLEOTIDE SEQUENCE [LARGE SCALE GENOMIC DNA]</scope>
    <source>
        <strain evidence="6 7">ATCC BAA-908</strain>
    </source>
</reference>
<dbReference type="Pfam" id="PF00149">
    <property type="entry name" value="Metallophos"/>
    <property type="match status" value="1"/>
</dbReference>
<feature type="domain" description="Calcineurin-like phosphoesterase" evidence="5">
    <location>
        <begin position="1"/>
        <end position="225"/>
    </location>
</feature>
<name>A0A1T4KEL5_TREPO</name>
<dbReference type="GO" id="GO:0006260">
    <property type="term" value="P:DNA replication"/>
    <property type="evidence" value="ECO:0007669"/>
    <property type="project" value="UniProtKB-KW"/>
</dbReference>
<evidence type="ECO:0000256" key="1">
    <source>
        <dbReference type="ARBA" id="ARBA00022722"/>
    </source>
</evidence>
<keyword evidence="3 4" id="KW-0269">Exonuclease</keyword>
<dbReference type="EMBL" id="FUWG01000007">
    <property type="protein sequence ID" value="SJZ40864.1"/>
    <property type="molecule type" value="Genomic_DNA"/>
</dbReference>
<dbReference type="Gene3D" id="3.60.21.10">
    <property type="match status" value="1"/>
</dbReference>
<protein>
    <recommendedName>
        <fullName evidence="4">Nuclease SbcCD subunit D</fullName>
    </recommendedName>
</protein>
<keyword evidence="7" id="KW-1185">Reference proteome</keyword>
<evidence type="ECO:0000313" key="6">
    <source>
        <dbReference type="EMBL" id="SJZ40864.1"/>
    </source>
</evidence>
<evidence type="ECO:0000256" key="4">
    <source>
        <dbReference type="RuleBase" id="RU363069"/>
    </source>
</evidence>
<dbReference type="GO" id="GO:0006310">
    <property type="term" value="P:DNA recombination"/>
    <property type="evidence" value="ECO:0007669"/>
    <property type="project" value="UniProtKB-KW"/>
</dbReference>
<dbReference type="SUPFAM" id="SSF56300">
    <property type="entry name" value="Metallo-dependent phosphatases"/>
    <property type="match status" value="1"/>
</dbReference>
<accession>A0A1T4KEL5</accession>
<dbReference type="PANTHER" id="PTHR30337:SF0">
    <property type="entry name" value="NUCLEASE SBCCD SUBUNIT D"/>
    <property type="match status" value="1"/>
</dbReference>
<dbReference type="InterPro" id="IPR029052">
    <property type="entry name" value="Metallo-depent_PP-like"/>
</dbReference>
<keyword evidence="1 4" id="KW-0540">Nuclease</keyword>
<dbReference type="AlphaFoldDB" id="A0A1T4KEL5"/>
<keyword evidence="4" id="KW-0255">Endonuclease</keyword>
<dbReference type="InterPro" id="IPR041796">
    <property type="entry name" value="Mre11_N"/>
</dbReference>
<dbReference type="OrthoDB" id="9773856at2"/>
<proteinExistence type="inferred from homology"/>
<dbReference type="InterPro" id="IPR050535">
    <property type="entry name" value="DNA_Repair-Maintenance_Comp"/>
</dbReference>
<keyword evidence="4" id="KW-0233">DNA recombination</keyword>
<gene>
    <name evidence="4" type="primary">sbcD</name>
    <name evidence="6" type="ORF">SAMN02745149_01159</name>
</gene>